<accession>A0ABP0NHW7</accession>
<protein>
    <submittedName>
        <fullName evidence="2">ATP-dependent RNA helicase A</fullName>
    </submittedName>
</protein>
<feature type="non-terminal residue" evidence="2">
    <location>
        <position position="248"/>
    </location>
</feature>
<dbReference type="EMBL" id="CAXAMM010028591">
    <property type="protein sequence ID" value="CAK9063096.1"/>
    <property type="molecule type" value="Genomic_DNA"/>
</dbReference>
<dbReference type="Proteomes" id="UP001642464">
    <property type="component" value="Unassembled WGS sequence"/>
</dbReference>
<keyword evidence="2" id="KW-0547">Nucleotide-binding</keyword>
<sequence>MALRRCLRRCAAGIPPPPPPRPSSLRLQSPATPPAATYVRSNLHKALAAAGGQQQPELVFSCFWRYCDRFEPSVVELDASLNALVKCNRDAWSSQQFGGCEGNAALTDKDILRLLGYIEQLLPTTSAGGTDAQRYLTTFAWALASLAHWQPKLSPEVLKRLAAIFEVILEMVEPLLESFDCRHLAMMSWAMARAHLGTPVLFQRMGDMTLKMSSRLGPTELARLVSAFARAKQRHRWLQEAPRMALRE</sequence>
<feature type="region of interest" description="Disordered" evidence="1">
    <location>
        <begin position="12"/>
        <end position="32"/>
    </location>
</feature>
<evidence type="ECO:0000313" key="2">
    <source>
        <dbReference type="EMBL" id="CAK9063096.1"/>
    </source>
</evidence>
<gene>
    <name evidence="2" type="ORF">SCF082_LOCUS32734</name>
</gene>
<keyword evidence="3" id="KW-1185">Reference proteome</keyword>
<reference evidence="2 3" key="1">
    <citation type="submission" date="2024-02" db="EMBL/GenBank/DDBJ databases">
        <authorList>
            <person name="Chen Y."/>
            <person name="Shah S."/>
            <person name="Dougan E. K."/>
            <person name="Thang M."/>
            <person name="Chan C."/>
        </authorList>
    </citation>
    <scope>NUCLEOTIDE SEQUENCE [LARGE SCALE GENOMIC DNA]</scope>
</reference>
<keyword evidence="2" id="KW-0067">ATP-binding</keyword>
<dbReference type="GO" id="GO:0004386">
    <property type="term" value="F:helicase activity"/>
    <property type="evidence" value="ECO:0007669"/>
    <property type="project" value="UniProtKB-KW"/>
</dbReference>
<keyword evidence="2" id="KW-0378">Hydrolase</keyword>
<proteinExistence type="predicted"/>
<keyword evidence="2" id="KW-0347">Helicase</keyword>
<evidence type="ECO:0000256" key="1">
    <source>
        <dbReference type="SAM" id="MobiDB-lite"/>
    </source>
</evidence>
<organism evidence="2 3">
    <name type="scientific">Durusdinium trenchii</name>
    <dbReference type="NCBI Taxonomy" id="1381693"/>
    <lineage>
        <taxon>Eukaryota</taxon>
        <taxon>Sar</taxon>
        <taxon>Alveolata</taxon>
        <taxon>Dinophyceae</taxon>
        <taxon>Suessiales</taxon>
        <taxon>Symbiodiniaceae</taxon>
        <taxon>Durusdinium</taxon>
    </lineage>
</organism>
<comment type="caution">
    <text evidence="2">The sequence shown here is derived from an EMBL/GenBank/DDBJ whole genome shotgun (WGS) entry which is preliminary data.</text>
</comment>
<name>A0ABP0NHW7_9DINO</name>
<evidence type="ECO:0000313" key="3">
    <source>
        <dbReference type="Proteomes" id="UP001642464"/>
    </source>
</evidence>